<dbReference type="SUPFAM" id="SSF81383">
    <property type="entry name" value="F-box domain"/>
    <property type="match status" value="1"/>
</dbReference>
<dbReference type="InterPro" id="IPR001810">
    <property type="entry name" value="F-box_dom"/>
</dbReference>
<protein>
    <submittedName>
        <fullName evidence="2">F-box protein</fullName>
    </submittedName>
</protein>
<name>A0AAW0KF24_QUESU</name>
<gene>
    <name evidence="2" type="ORF">CFP56_020312</name>
</gene>
<dbReference type="InterPro" id="IPR056592">
    <property type="entry name" value="Beta-prop_At3g26010-like"/>
</dbReference>
<dbReference type="Pfam" id="PF00646">
    <property type="entry name" value="F-box"/>
    <property type="match status" value="1"/>
</dbReference>
<dbReference type="PROSITE" id="PS50181">
    <property type="entry name" value="FBOX"/>
    <property type="match status" value="1"/>
</dbReference>
<dbReference type="SMART" id="SM00256">
    <property type="entry name" value="FBOX"/>
    <property type="match status" value="1"/>
</dbReference>
<dbReference type="AlphaFoldDB" id="A0AAW0KF24"/>
<organism evidence="2 3">
    <name type="scientific">Quercus suber</name>
    <name type="common">Cork oak</name>
    <dbReference type="NCBI Taxonomy" id="58331"/>
    <lineage>
        <taxon>Eukaryota</taxon>
        <taxon>Viridiplantae</taxon>
        <taxon>Streptophyta</taxon>
        <taxon>Embryophyta</taxon>
        <taxon>Tracheophyta</taxon>
        <taxon>Spermatophyta</taxon>
        <taxon>Magnoliopsida</taxon>
        <taxon>eudicotyledons</taxon>
        <taxon>Gunneridae</taxon>
        <taxon>Pentapetalae</taxon>
        <taxon>rosids</taxon>
        <taxon>fabids</taxon>
        <taxon>Fagales</taxon>
        <taxon>Fagaceae</taxon>
        <taxon>Quercus</taxon>
    </lineage>
</organism>
<dbReference type="Pfam" id="PF24750">
    <property type="entry name" value="b-prop_At3g26010-like"/>
    <property type="match status" value="1"/>
</dbReference>
<reference evidence="2 3" key="1">
    <citation type="journal article" date="2018" name="Sci. Data">
        <title>The draft genome sequence of cork oak.</title>
        <authorList>
            <person name="Ramos A.M."/>
            <person name="Usie A."/>
            <person name="Barbosa P."/>
            <person name="Barros P.M."/>
            <person name="Capote T."/>
            <person name="Chaves I."/>
            <person name="Simoes F."/>
            <person name="Abreu I."/>
            <person name="Carrasquinho I."/>
            <person name="Faro C."/>
            <person name="Guimaraes J.B."/>
            <person name="Mendonca D."/>
            <person name="Nobrega F."/>
            <person name="Rodrigues L."/>
            <person name="Saibo N.J.M."/>
            <person name="Varela M.C."/>
            <person name="Egas C."/>
            <person name="Matos J."/>
            <person name="Miguel C.M."/>
            <person name="Oliveira M.M."/>
            <person name="Ricardo C.P."/>
            <person name="Goncalves S."/>
        </authorList>
    </citation>
    <scope>NUCLEOTIDE SEQUENCE [LARGE SCALE GENOMIC DNA]</scope>
    <source>
        <strain evidence="3">cv. HL8</strain>
    </source>
</reference>
<evidence type="ECO:0000313" key="2">
    <source>
        <dbReference type="EMBL" id="KAK7838040.1"/>
    </source>
</evidence>
<keyword evidence="3" id="KW-1185">Reference proteome</keyword>
<evidence type="ECO:0000259" key="1">
    <source>
        <dbReference type="PROSITE" id="PS50181"/>
    </source>
</evidence>
<proteinExistence type="predicted"/>
<feature type="domain" description="F-box" evidence="1">
    <location>
        <begin position="25"/>
        <end position="73"/>
    </location>
</feature>
<dbReference type="EMBL" id="PKMF04000315">
    <property type="protein sequence ID" value="KAK7838040.1"/>
    <property type="molecule type" value="Genomic_DNA"/>
</dbReference>
<comment type="caution">
    <text evidence="2">The sequence shown here is derived from an EMBL/GenBank/DDBJ whole genome shotgun (WGS) entry which is preliminary data.</text>
</comment>
<dbReference type="PANTHER" id="PTHR35546">
    <property type="entry name" value="F-BOX PROTEIN INTERACTION DOMAIN PROTEIN-RELATED"/>
    <property type="match status" value="1"/>
</dbReference>
<dbReference type="InterPro" id="IPR036047">
    <property type="entry name" value="F-box-like_dom_sf"/>
</dbReference>
<dbReference type="Proteomes" id="UP000237347">
    <property type="component" value="Unassembled WGS sequence"/>
</dbReference>
<accession>A0AAW0KF24</accession>
<evidence type="ECO:0000313" key="3">
    <source>
        <dbReference type="Proteomes" id="UP000237347"/>
    </source>
</evidence>
<dbReference type="InterPro" id="IPR055290">
    <property type="entry name" value="At3g26010-like"/>
</dbReference>
<sequence>MDVVRCSLNRKRDLWWPCSRSLLQRPSIDNLPDCLLSEILMLLPQKSIIQCKCVSQRWCSLISSPSFAYFVNSRFHASTILERPSTLLFSYNNIHGNKNKMVLVTSEEPKFKSLASLIHQYYNTNSFVSDDIAQASCHDLLLCYKNVFVADDDVGSRSMTVYYVLNPITRQSMALPPLRRSKSARIGFIFRCKKEQQSSYRVMRIPKFEGESTEFKVDIFSSDTGKWSESVVSCPRGFRLANYAYAGVPCHGLLLWWSSNGHLVGFDPYTSKCCRVIDKPVELALKHGIQRLGVCNGALRICQIVEEDDSKLLVWELKDYDTEGKWSLEHKVNFNEIVSDYSRLNGILSVLAYHLYDRDIVYVMLPPRVSSLNMRRKTVEIVCDFPRNCTFYSGFNVFNFVFLVGQPTFLLSRIPYRKRRLPNYSAACYLGF</sequence>
<dbReference type="PANTHER" id="PTHR35546:SF130">
    <property type="entry name" value="EXPRESSED PROTEIN"/>
    <property type="match status" value="1"/>
</dbReference>
<dbReference type="Gene3D" id="1.20.1280.50">
    <property type="match status" value="1"/>
</dbReference>